<feature type="region of interest" description="Disordered" evidence="1">
    <location>
        <begin position="256"/>
        <end position="282"/>
    </location>
</feature>
<organism evidence="2 3">
    <name type="scientific">Apiospora arundinis</name>
    <dbReference type="NCBI Taxonomy" id="335852"/>
    <lineage>
        <taxon>Eukaryota</taxon>
        <taxon>Fungi</taxon>
        <taxon>Dikarya</taxon>
        <taxon>Ascomycota</taxon>
        <taxon>Pezizomycotina</taxon>
        <taxon>Sordariomycetes</taxon>
        <taxon>Xylariomycetidae</taxon>
        <taxon>Amphisphaeriales</taxon>
        <taxon>Apiosporaceae</taxon>
        <taxon>Apiospora</taxon>
    </lineage>
</organism>
<feature type="compositionally biased region" description="Polar residues" evidence="1">
    <location>
        <begin position="259"/>
        <end position="277"/>
    </location>
</feature>
<keyword evidence="3" id="KW-1185">Reference proteome</keyword>
<dbReference type="EMBL" id="JAPCWZ010000002">
    <property type="protein sequence ID" value="KAK8877539.1"/>
    <property type="molecule type" value="Genomic_DNA"/>
</dbReference>
<dbReference type="Proteomes" id="UP001390339">
    <property type="component" value="Unassembled WGS sequence"/>
</dbReference>
<reference evidence="2 3" key="1">
    <citation type="journal article" date="2024" name="IMA Fungus">
        <title>Apiospora arundinis, a panoply of carbohydrate-active enzymes and secondary metabolites.</title>
        <authorList>
            <person name="Sorensen T."/>
            <person name="Petersen C."/>
            <person name="Muurmann A.T."/>
            <person name="Christiansen J.V."/>
            <person name="Brundto M.L."/>
            <person name="Overgaard C.K."/>
            <person name="Boysen A.T."/>
            <person name="Wollenberg R.D."/>
            <person name="Larsen T.O."/>
            <person name="Sorensen J.L."/>
            <person name="Nielsen K.L."/>
            <person name="Sondergaard T.E."/>
        </authorList>
    </citation>
    <scope>NUCLEOTIDE SEQUENCE [LARGE SCALE GENOMIC DNA]</scope>
    <source>
        <strain evidence="2 3">AAU 773</strain>
    </source>
</reference>
<gene>
    <name evidence="2" type="ORF">PGQ11_002485</name>
</gene>
<sequence>MLSAPSVAATEDSNVDIPPGNSVVIVNKNLTSVNFNLEVIDKYFNNTHIENSVAQLGDRLDHHRSYDSVIHLVRSQSEIAIPTLSIVEAPNQCHNSIISSLNLGRILGDSLSVASHAYHDIPRVAQFVISGGDKSNEANVVGVIQSTAPASTADGTEQGIMSPWSGETYEPPGDQCIIFKDNAKPKWKVQERTWYSRGRIFKVRDTSNRNINSRVMIALAATGHSSVICLALCNHDTDEDMHDSFWDTHAEVYMKAPSDPTTTTRPNGQSESATSLDSPRKQKLGLDLEDGAQLLEESFVNFEHPYTIKITEVEVARCAKVVRQDIEKMMDAHSRVYNEAIKRGFNLDGPKSTCPVSEPATKWQ</sequence>
<evidence type="ECO:0000256" key="1">
    <source>
        <dbReference type="SAM" id="MobiDB-lite"/>
    </source>
</evidence>
<evidence type="ECO:0000313" key="2">
    <source>
        <dbReference type="EMBL" id="KAK8877539.1"/>
    </source>
</evidence>
<protein>
    <submittedName>
        <fullName evidence="2">Uncharacterized protein</fullName>
    </submittedName>
</protein>
<comment type="caution">
    <text evidence="2">The sequence shown here is derived from an EMBL/GenBank/DDBJ whole genome shotgun (WGS) entry which is preliminary data.</text>
</comment>
<accession>A0ABR2JIC9</accession>
<evidence type="ECO:0000313" key="3">
    <source>
        <dbReference type="Proteomes" id="UP001390339"/>
    </source>
</evidence>
<proteinExistence type="predicted"/>
<name>A0ABR2JIC9_9PEZI</name>